<evidence type="ECO:0008006" key="3">
    <source>
        <dbReference type="Google" id="ProtNLM"/>
    </source>
</evidence>
<keyword evidence="2" id="KW-1185">Reference proteome</keyword>
<dbReference type="HOGENOM" id="CLU_2636242_0_0_10"/>
<dbReference type="KEGG" id="sli:Slin_4685"/>
<proteinExistence type="predicted"/>
<evidence type="ECO:0000313" key="2">
    <source>
        <dbReference type="Proteomes" id="UP000002028"/>
    </source>
</evidence>
<dbReference type="Proteomes" id="UP000002028">
    <property type="component" value="Chromosome"/>
</dbReference>
<evidence type="ECO:0000313" key="1">
    <source>
        <dbReference type="EMBL" id="ADB40663.1"/>
    </source>
</evidence>
<organism evidence="1 2">
    <name type="scientific">Spirosoma linguale (strain ATCC 33905 / DSM 74 / LMG 10896 / Claus 1)</name>
    <dbReference type="NCBI Taxonomy" id="504472"/>
    <lineage>
        <taxon>Bacteria</taxon>
        <taxon>Pseudomonadati</taxon>
        <taxon>Bacteroidota</taxon>
        <taxon>Cytophagia</taxon>
        <taxon>Cytophagales</taxon>
        <taxon>Cytophagaceae</taxon>
        <taxon>Spirosoma</taxon>
    </lineage>
</organism>
<dbReference type="AlphaFoldDB" id="D2QPK4"/>
<name>D2QPK4_SPILD</name>
<dbReference type="RefSeq" id="WP_012929167.1">
    <property type="nucleotide sequence ID" value="NC_013730.1"/>
</dbReference>
<reference evidence="1 2" key="1">
    <citation type="journal article" date="2010" name="Stand. Genomic Sci.">
        <title>Complete genome sequence of Spirosoma linguale type strain (1).</title>
        <authorList>
            <person name="Lail K."/>
            <person name="Sikorski J."/>
            <person name="Saunders E."/>
            <person name="Lapidus A."/>
            <person name="Glavina Del Rio T."/>
            <person name="Copeland A."/>
            <person name="Tice H."/>
            <person name="Cheng J.-F."/>
            <person name="Lucas S."/>
            <person name="Nolan M."/>
            <person name="Bruce D."/>
            <person name="Goodwin L."/>
            <person name="Pitluck S."/>
            <person name="Ivanova N."/>
            <person name="Mavromatis K."/>
            <person name="Ovchinnikova G."/>
            <person name="Pati A."/>
            <person name="Chen A."/>
            <person name="Palaniappan K."/>
            <person name="Land M."/>
            <person name="Hauser L."/>
            <person name="Chang Y.-J."/>
            <person name="Jeffries C.D."/>
            <person name="Chain P."/>
            <person name="Brettin T."/>
            <person name="Detter J.C."/>
            <person name="Schuetze A."/>
            <person name="Rohde M."/>
            <person name="Tindall B.J."/>
            <person name="Goeker M."/>
            <person name="Bristow J."/>
            <person name="Eisen J.A."/>
            <person name="Markowitz V."/>
            <person name="Hugenholtz P."/>
            <person name="Kyrpides N.C."/>
            <person name="Klenk H.-P."/>
            <person name="Chen F."/>
        </authorList>
    </citation>
    <scope>NUCLEOTIDE SEQUENCE [LARGE SCALE GENOMIC DNA]</scope>
    <source>
        <strain evidence="2">ATCC 33905 / DSM 74 / LMG 10896 / Claus 1</strain>
    </source>
</reference>
<dbReference type="STRING" id="504472.Slin_4685"/>
<sequence>MNTAPNYEQLIAEGIKGLPQQYLSEVADFVLFLRRRVVEQQPYDIDSVRQELSMLNTRQQQHLEDEFADFDQRFPKE</sequence>
<dbReference type="EMBL" id="CP001769">
    <property type="protein sequence ID" value="ADB40663.1"/>
    <property type="molecule type" value="Genomic_DNA"/>
</dbReference>
<gene>
    <name evidence="1" type="ordered locus">Slin_4685</name>
</gene>
<protein>
    <recommendedName>
        <fullName evidence="3">DUF2281 domain-containing protein</fullName>
    </recommendedName>
</protein>
<accession>D2QPK4</accession>